<evidence type="ECO:0000313" key="5">
    <source>
        <dbReference type="Proteomes" id="UP000295277"/>
    </source>
</evidence>
<evidence type="ECO:0000256" key="2">
    <source>
        <dbReference type="SAM" id="SignalP"/>
    </source>
</evidence>
<feature type="signal peptide" evidence="2">
    <location>
        <begin position="1"/>
        <end position="26"/>
    </location>
</feature>
<keyword evidence="2" id="KW-0732">Signal</keyword>
<accession>A0A4R1Z365</accession>
<evidence type="ECO:0000313" key="4">
    <source>
        <dbReference type="EMBL" id="TCM88105.1"/>
    </source>
</evidence>
<keyword evidence="5" id="KW-1185">Reference proteome</keyword>
<dbReference type="OrthoDB" id="6810892at2"/>
<dbReference type="Gene3D" id="1.10.101.10">
    <property type="entry name" value="PGBD-like superfamily/PGBD"/>
    <property type="match status" value="1"/>
</dbReference>
<reference evidence="4 5" key="1">
    <citation type="submission" date="2019-03" db="EMBL/GenBank/DDBJ databases">
        <title>Genomic Encyclopedia of Type Strains, Phase IV (KMG-IV): sequencing the most valuable type-strain genomes for metagenomic binning, comparative biology and taxonomic classification.</title>
        <authorList>
            <person name="Goeker M."/>
        </authorList>
    </citation>
    <scope>NUCLEOTIDE SEQUENCE [LARGE SCALE GENOMIC DNA]</scope>
    <source>
        <strain evidence="4 5">DSM 21153</strain>
    </source>
</reference>
<evidence type="ECO:0000259" key="3">
    <source>
        <dbReference type="Pfam" id="PF01471"/>
    </source>
</evidence>
<dbReference type="InterPro" id="IPR002477">
    <property type="entry name" value="Peptidoglycan-bd-like"/>
</dbReference>
<dbReference type="AlphaFoldDB" id="A0A4R1Z365"/>
<dbReference type="SUPFAM" id="SSF47090">
    <property type="entry name" value="PGBD-like"/>
    <property type="match status" value="1"/>
</dbReference>
<dbReference type="SUPFAM" id="SSF50494">
    <property type="entry name" value="Trypsin-like serine proteases"/>
    <property type="match status" value="1"/>
</dbReference>
<dbReference type="Proteomes" id="UP000295277">
    <property type="component" value="Unassembled WGS sequence"/>
</dbReference>
<feature type="chain" id="PRO_5020789689" evidence="2">
    <location>
        <begin position="27"/>
        <end position="582"/>
    </location>
</feature>
<dbReference type="EMBL" id="SLVM01000001">
    <property type="protein sequence ID" value="TCM88105.1"/>
    <property type="molecule type" value="Genomic_DNA"/>
</dbReference>
<dbReference type="Pfam" id="PF13365">
    <property type="entry name" value="Trypsin_2"/>
    <property type="match status" value="1"/>
</dbReference>
<sequence length="582" mass="62246">MEFPGLMKRFAAVLMLMIATALPGWAQDPVWVQIEAHPTLNEAEDRARSYAGSFGNVGAFRLTSGWYGIALGPYDRPEAEAALRQLRGIGSIPRDSFVSDGGDFSQQVWPVGAALQSPQPPAEPAAAPEPAAPPAPTDLPDETRAEALQSERALDRDGRALIQTALQWKGHYTQAIDASFGPGTRNAMAAWQAAEGFDPTGVLTTRQRAALIAAYQAEIGRLGMAALDEREAGIRIEMPLGLVEFDRYEPPFVHFRPRGDSGVRVLLISQRGDQATLYGLYDIMQSLEIVPLSGTRDRDATSFTLTGRNDRLQSYTFARLIGGAVKGFALVWPAAEDERLMMRAAMTMRETLESVPNAALDQTMGEASPEQRADMLAGLEIRKPDETHSGFFVDGKGTVLTAVKGLESCNRITIGHDVEMRLTASESALGLAVLKPIVALAPIDFASFQARVPRLRSDVAVAGFSYGEVLDLPVLTQGMLADLRGLNGEDGIARLEIEALPGDTGGPVFDAAGAVLGVLLPPAEGARQLPANVRYLADIASVGAFLSGNGIEMRASEAEGALPPALLSRRAADMTVPVSCWN</sequence>
<comment type="caution">
    <text evidence="4">The sequence shown here is derived from an EMBL/GenBank/DDBJ whole genome shotgun (WGS) entry which is preliminary data.</text>
</comment>
<name>A0A4R1Z365_9RHOB</name>
<organism evidence="4 5">
    <name type="scientific">Rhodovulum steppense</name>
    <dbReference type="NCBI Taxonomy" id="540251"/>
    <lineage>
        <taxon>Bacteria</taxon>
        <taxon>Pseudomonadati</taxon>
        <taxon>Pseudomonadota</taxon>
        <taxon>Alphaproteobacteria</taxon>
        <taxon>Rhodobacterales</taxon>
        <taxon>Paracoccaceae</taxon>
        <taxon>Rhodovulum</taxon>
    </lineage>
</organism>
<dbReference type="InterPro" id="IPR036365">
    <property type="entry name" value="PGBD-like_sf"/>
</dbReference>
<proteinExistence type="predicted"/>
<protein>
    <submittedName>
        <fullName evidence="4">Sporulation related protein</fullName>
    </submittedName>
</protein>
<gene>
    <name evidence="4" type="ORF">EV216_101115</name>
</gene>
<feature type="region of interest" description="Disordered" evidence="1">
    <location>
        <begin position="114"/>
        <end position="141"/>
    </location>
</feature>
<feature type="domain" description="Peptidoglycan binding-like" evidence="3">
    <location>
        <begin position="157"/>
        <end position="211"/>
    </location>
</feature>
<dbReference type="InterPro" id="IPR036366">
    <property type="entry name" value="PGBDSf"/>
</dbReference>
<dbReference type="Gene3D" id="2.40.10.120">
    <property type="match status" value="1"/>
</dbReference>
<evidence type="ECO:0000256" key="1">
    <source>
        <dbReference type="SAM" id="MobiDB-lite"/>
    </source>
</evidence>
<dbReference type="InterPro" id="IPR009003">
    <property type="entry name" value="Peptidase_S1_PA"/>
</dbReference>
<dbReference type="Pfam" id="PF01471">
    <property type="entry name" value="PG_binding_1"/>
    <property type="match status" value="1"/>
</dbReference>